<evidence type="ECO:0000256" key="2">
    <source>
        <dbReference type="ARBA" id="ARBA00006824"/>
    </source>
</evidence>
<evidence type="ECO:0000256" key="7">
    <source>
        <dbReference type="RuleBase" id="RU363053"/>
    </source>
</evidence>
<reference evidence="8 9" key="1">
    <citation type="journal article" date="2024" name="bioRxiv">
        <title>A reference genome for Trichogramma kaykai: A tiny desert-dwelling parasitoid wasp with competing sex-ratio distorters.</title>
        <authorList>
            <person name="Culotta J."/>
            <person name="Lindsey A.R."/>
        </authorList>
    </citation>
    <scope>NUCLEOTIDE SEQUENCE [LARGE SCALE GENOMIC DNA]</scope>
    <source>
        <strain evidence="8 9">KSX58</strain>
    </source>
</reference>
<comment type="subcellular location">
    <subcellularLocation>
        <location evidence="1">Membrane</location>
        <topology evidence="1">Multi-pass membrane protein</topology>
    </subcellularLocation>
</comment>
<evidence type="ECO:0000256" key="5">
    <source>
        <dbReference type="ARBA" id="ARBA00023136"/>
    </source>
</evidence>
<evidence type="ECO:0000256" key="1">
    <source>
        <dbReference type="ARBA" id="ARBA00004141"/>
    </source>
</evidence>
<proteinExistence type="inferred from homology"/>
<gene>
    <name evidence="8" type="ORF">TKK_006296</name>
</gene>
<name>A0ABD2X6G2_9HYME</name>
<dbReference type="InterPro" id="IPR007248">
    <property type="entry name" value="Mpv17_PMP22"/>
</dbReference>
<dbReference type="GO" id="GO:0016020">
    <property type="term" value="C:membrane"/>
    <property type="evidence" value="ECO:0007669"/>
    <property type="project" value="UniProtKB-SubCell"/>
</dbReference>
<organism evidence="8 9">
    <name type="scientific">Trichogramma kaykai</name>
    <dbReference type="NCBI Taxonomy" id="54128"/>
    <lineage>
        <taxon>Eukaryota</taxon>
        <taxon>Metazoa</taxon>
        <taxon>Ecdysozoa</taxon>
        <taxon>Arthropoda</taxon>
        <taxon>Hexapoda</taxon>
        <taxon>Insecta</taxon>
        <taxon>Pterygota</taxon>
        <taxon>Neoptera</taxon>
        <taxon>Endopterygota</taxon>
        <taxon>Hymenoptera</taxon>
        <taxon>Apocrita</taxon>
        <taxon>Proctotrupomorpha</taxon>
        <taxon>Chalcidoidea</taxon>
        <taxon>Trichogrammatidae</taxon>
        <taxon>Trichogramma</taxon>
    </lineage>
</organism>
<evidence type="ECO:0000256" key="4">
    <source>
        <dbReference type="ARBA" id="ARBA00022989"/>
    </source>
</evidence>
<feature type="transmembrane region" description="Helical" evidence="7">
    <location>
        <begin position="95"/>
        <end position="114"/>
    </location>
</feature>
<keyword evidence="5 7" id="KW-0472">Membrane</keyword>
<keyword evidence="3 7" id="KW-0812">Transmembrane</keyword>
<dbReference type="EMBL" id="JBJJXI010000051">
    <property type="protein sequence ID" value="KAL3400439.1"/>
    <property type="molecule type" value="Genomic_DNA"/>
</dbReference>
<comment type="caution">
    <text evidence="8">The sequence shown here is derived from an EMBL/GenBank/DDBJ whole genome shotgun (WGS) entry which is preliminary data.</text>
</comment>
<feature type="transmembrane region" description="Helical" evidence="7">
    <location>
        <begin position="147"/>
        <end position="169"/>
    </location>
</feature>
<evidence type="ECO:0000256" key="3">
    <source>
        <dbReference type="ARBA" id="ARBA00022692"/>
    </source>
</evidence>
<keyword evidence="4 7" id="KW-1133">Transmembrane helix</keyword>
<comment type="similarity">
    <text evidence="2 7">Belongs to the peroxisomal membrane protein PXMP2/4 family.</text>
</comment>
<dbReference type="Pfam" id="PF04117">
    <property type="entry name" value="Mpv17_PMP22"/>
    <property type="match status" value="1"/>
</dbReference>
<dbReference type="AlphaFoldDB" id="A0ABD2X6G2"/>
<protein>
    <recommendedName>
        <fullName evidence="6">Mitochondrial inner membrane protein Mpv17</fullName>
    </recommendedName>
</protein>
<evidence type="ECO:0000256" key="6">
    <source>
        <dbReference type="ARBA" id="ARBA00049743"/>
    </source>
</evidence>
<keyword evidence="9" id="KW-1185">Reference proteome</keyword>
<sequence>MSNILRAYKQLIVKYPLGMQALQAGALMGLGDQFAQNLVERKSFKELNFGRTAKFFGIGFCIAGPATRTWYGILDRYFGSKGATTVIKKVACDQFLFAPAFIVVLLSAIGLSQGKNIHELKGTLENEYPEILYNNYKLWPWVQLVNFYIVPLNYQVLVVQFVALIWNAYISYRTNKED</sequence>
<dbReference type="Proteomes" id="UP001627154">
    <property type="component" value="Unassembled WGS sequence"/>
</dbReference>
<accession>A0ABD2X6G2</accession>
<evidence type="ECO:0000313" key="8">
    <source>
        <dbReference type="EMBL" id="KAL3400439.1"/>
    </source>
</evidence>
<dbReference type="PANTHER" id="PTHR11266:SF17">
    <property type="entry name" value="PROTEIN MPV17"/>
    <property type="match status" value="1"/>
</dbReference>
<evidence type="ECO:0000313" key="9">
    <source>
        <dbReference type="Proteomes" id="UP001627154"/>
    </source>
</evidence>
<dbReference type="PANTHER" id="PTHR11266">
    <property type="entry name" value="PEROXISOMAL MEMBRANE PROTEIN 2, PXMP2 MPV17"/>
    <property type="match status" value="1"/>
</dbReference>